<keyword evidence="6" id="KW-0808">Transferase</keyword>
<dbReference type="Pfam" id="PF00072">
    <property type="entry name" value="Response_reg"/>
    <property type="match status" value="1"/>
</dbReference>
<keyword evidence="4" id="KW-1003">Cell membrane</keyword>
<evidence type="ECO:0000256" key="7">
    <source>
        <dbReference type="ARBA" id="ARBA00022741"/>
    </source>
</evidence>
<feature type="domain" description="PAC" evidence="16">
    <location>
        <begin position="840"/>
        <end position="892"/>
    </location>
</feature>
<dbReference type="Pfam" id="PF08447">
    <property type="entry name" value="PAS_3"/>
    <property type="match status" value="1"/>
</dbReference>
<dbReference type="GO" id="GO:0005886">
    <property type="term" value="C:plasma membrane"/>
    <property type="evidence" value="ECO:0007669"/>
    <property type="project" value="UniProtKB-SubCell"/>
</dbReference>
<organism evidence="17 18">
    <name type="scientific">Candidatus Manganitrophus noduliformans</name>
    <dbReference type="NCBI Taxonomy" id="2606439"/>
    <lineage>
        <taxon>Bacteria</taxon>
        <taxon>Pseudomonadati</taxon>
        <taxon>Nitrospirota</taxon>
        <taxon>Nitrospiria</taxon>
        <taxon>Candidatus Troglogloeales</taxon>
        <taxon>Candidatus Manganitrophaceae</taxon>
        <taxon>Candidatus Manganitrophus</taxon>
    </lineage>
</organism>
<dbReference type="SUPFAM" id="SSF55874">
    <property type="entry name" value="ATPase domain of HSP90 chaperone/DNA topoisomerase II/histidine kinase"/>
    <property type="match status" value="2"/>
</dbReference>
<dbReference type="InterPro" id="IPR035965">
    <property type="entry name" value="PAS-like_dom_sf"/>
</dbReference>
<evidence type="ECO:0000256" key="12">
    <source>
        <dbReference type="PROSITE-ProRule" id="PRU00169"/>
    </source>
</evidence>
<feature type="modified residue" description="4-aspartylphosphate" evidence="12">
    <location>
        <position position="684"/>
    </location>
</feature>
<evidence type="ECO:0000256" key="10">
    <source>
        <dbReference type="ARBA" id="ARBA00023012"/>
    </source>
</evidence>
<keyword evidence="5 12" id="KW-0597">Phosphoprotein</keyword>
<evidence type="ECO:0000259" key="14">
    <source>
        <dbReference type="PROSITE" id="PS50110"/>
    </source>
</evidence>
<dbReference type="CDD" id="cd00082">
    <property type="entry name" value="HisKA"/>
    <property type="match status" value="2"/>
</dbReference>
<dbReference type="FunFam" id="3.30.565.10:FF:000023">
    <property type="entry name" value="PAS domain-containing sensor histidine kinase"/>
    <property type="match status" value="1"/>
</dbReference>
<reference evidence="17 18" key="1">
    <citation type="journal article" date="2020" name="Nature">
        <title>Bacterial chemolithoautotrophy via manganese oxidation.</title>
        <authorList>
            <person name="Yu H."/>
            <person name="Leadbetter J.R."/>
        </authorList>
    </citation>
    <scope>NUCLEOTIDE SEQUENCE [LARGE SCALE GENOMIC DNA]</scope>
    <source>
        <strain evidence="17 18">Mn-1</strain>
    </source>
</reference>
<dbReference type="SUPFAM" id="SSF52172">
    <property type="entry name" value="CheY-like"/>
    <property type="match status" value="1"/>
</dbReference>
<dbReference type="PROSITE" id="PS50113">
    <property type="entry name" value="PAC"/>
    <property type="match status" value="1"/>
</dbReference>
<evidence type="ECO:0000256" key="5">
    <source>
        <dbReference type="ARBA" id="ARBA00022553"/>
    </source>
</evidence>
<dbReference type="InterPro" id="IPR003018">
    <property type="entry name" value="GAF"/>
</dbReference>
<dbReference type="EMBL" id="VTOW01000004">
    <property type="protein sequence ID" value="NKE72924.1"/>
    <property type="molecule type" value="Genomic_DNA"/>
</dbReference>
<comment type="subcellular location">
    <subcellularLocation>
        <location evidence="2">Cell membrane</location>
    </subcellularLocation>
</comment>
<dbReference type="SUPFAM" id="SSF55785">
    <property type="entry name" value="PYP-like sensor domain (PAS domain)"/>
    <property type="match status" value="1"/>
</dbReference>
<dbReference type="InterPro" id="IPR036890">
    <property type="entry name" value="HATPase_C_sf"/>
</dbReference>
<dbReference type="SUPFAM" id="SSF47384">
    <property type="entry name" value="Homodimeric domain of signal transducing histidine kinase"/>
    <property type="match status" value="2"/>
</dbReference>
<keyword evidence="7" id="KW-0547">Nucleotide-binding</keyword>
<evidence type="ECO:0000256" key="6">
    <source>
        <dbReference type="ARBA" id="ARBA00022679"/>
    </source>
</evidence>
<evidence type="ECO:0000256" key="4">
    <source>
        <dbReference type="ARBA" id="ARBA00022475"/>
    </source>
</evidence>
<dbReference type="SUPFAM" id="SSF55781">
    <property type="entry name" value="GAF domain-like"/>
    <property type="match status" value="1"/>
</dbReference>
<dbReference type="NCBIfam" id="TIGR00229">
    <property type="entry name" value="sensory_box"/>
    <property type="match status" value="1"/>
</dbReference>
<dbReference type="Gene3D" id="3.30.450.40">
    <property type="match status" value="1"/>
</dbReference>
<dbReference type="InterPro" id="IPR001789">
    <property type="entry name" value="Sig_transdc_resp-reg_receiver"/>
</dbReference>
<dbReference type="InterPro" id="IPR000700">
    <property type="entry name" value="PAS-assoc_C"/>
</dbReference>
<evidence type="ECO:0000313" key="17">
    <source>
        <dbReference type="EMBL" id="NKE72924.1"/>
    </source>
</evidence>
<dbReference type="InterPro" id="IPR013655">
    <property type="entry name" value="PAS_fold_3"/>
</dbReference>
<dbReference type="CDD" id="cd17574">
    <property type="entry name" value="REC_OmpR"/>
    <property type="match status" value="1"/>
</dbReference>
<feature type="domain" description="Histidine kinase" evidence="13">
    <location>
        <begin position="351"/>
        <end position="569"/>
    </location>
</feature>
<dbReference type="InterPro" id="IPR000014">
    <property type="entry name" value="PAS"/>
</dbReference>
<evidence type="ECO:0000256" key="11">
    <source>
        <dbReference type="ARBA" id="ARBA00023136"/>
    </source>
</evidence>
<dbReference type="FunFam" id="1.10.287.130:FF:000045">
    <property type="entry name" value="Two-component system sensor histidine kinase/response regulator"/>
    <property type="match status" value="1"/>
</dbReference>
<dbReference type="InterPro" id="IPR011006">
    <property type="entry name" value="CheY-like_superfamily"/>
</dbReference>
<dbReference type="SMART" id="SM00091">
    <property type="entry name" value="PAS"/>
    <property type="match status" value="1"/>
</dbReference>
<evidence type="ECO:0000259" key="13">
    <source>
        <dbReference type="PROSITE" id="PS50109"/>
    </source>
</evidence>
<dbReference type="Pfam" id="PF02518">
    <property type="entry name" value="HATPase_c"/>
    <property type="match status" value="2"/>
</dbReference>
<dbReference type="CDD" id="cd00130">
    <property type="entry name" value="PAS"/>
    <property type="match status" value="1"/>
</dbReference>
<dbReference type="RefSeq" id="WP_168062858.1">
    <property type="nucleotide sequence ID" value="NZ_VTOW01000004.1"/>
</dbReference>
<dbReference type="EC" id="2.7.13.3" evidence="3"/>
<evidence type="ECO:0000256" key="1">
    <source>
        <dbReference type="ARBA" id="ARBA00000085"/>
    </source>
</evidence>
<evidence type="ECO:0000256" key="3">
    <source>
        <dbReference type="ARBA" id="ARBA00012438"/>
    </source>
</evidence>
<dbReference type="PANTHER" id="PTHR43547">
    <property type="entry name" value="TWO-COMPONENT HISTIDINE KINASE"/>
    <property type="match status" value="1"/>
</dbReference>
<accession>A0A7X6ICZ3</accession>
<dbReference type="Gene3D" id="1.10.287.130">
    <property type="match status" value="2"/>
</dbReference>
<dbReference type="Pfam" id="PF13185">
    <property type="entry name" value="GAF_2"/>
    <property type="match status" value="1"/>
</dbReference>
<dbReference type="PRINTS" id="PR00344">
    <property type="entry name" value="BCTRLSENSOR"/>
</dbReference>
<keyword evidence="11" id="KW-0472">Membrane</keyword>
<name>A0A7X6ICZ3_9BACT</name>
<evidence type="ECO:0000256" key="2">
    <source>
        <dbReference type="ARBA" id="ARBA00004236"/>
    </source>
</evidence>
<feature type="domain" description="PAS" evidence="15">
    <location>
        <begin position="767"/>
        <end position="837"/>
    </location>
</feature>
<dbReference type="InterPro" id="IPR005467">
    <property type="entry name" value="His_kinase_dom"/>
</dbReference>
<dbReference type="InterPro" id="IPR029016">
    <property type="entry name" value="GAF-like_dom_sf"/>
</dbReference>
<gene>
    <name evidence="17" type="ORF">MNODULE_19410</name>
</gene>
<dbReference type="PROSITE" id="PS50109">
    <property type="entry name" value="HIS_KIN"/>
    <property type="match status" value="2"/>
</dbReference>
<keyword evidence="8" id="KW-0418">Kinase</keyword>
<dbReference type="PROSITE" id="PS50110">
    <property type="entry name" value="RESPONSE_REGULATORY"/>
    <property type="match status" value="1"/>
</dbReference>
<dbReference type="Proteomes" id="UP000534783">
    <property type="component" value="Unassembled WGS sequence"/>
</dbReference>
<dbReference type="InterPro" id="IPR003661">
    <property type="entry name" value="HisK_dim/P_dom"/>
</dbReference>
<keyword evidence="18" id="KW-1185">Reference proteome</keyword>
<dbReference type="GO" id="GO:0000155">
    <property type="term" value="F:phosphorelay sensor kinase activity"/>
    <property type="evidence" value="ECO:0007669"/>
    <property type="project" value="InterPro"/>
</dbReference>
<dbReference type="SMART" id="SM00448">
    <property type="entry name" value="REC"/>
    <property type="match status" value="1"/>
</dbReference>
<evidence type="ECO:0000259" key="15">
    <source>
        <dbReference type="PROSITE" id="PS50112"/>
    </source>
</evidence>
<keyword evidence="10" id="KW-0902">Two-component regulatory system</keyword>
<sequence length="1133" mass="124816">MDNLARKPEGVEPEDFLAGGGEMGALIRALDWSKTPVGPPSQWPQSLRTAVGILLSSRHPMFLWWGPELVQFYNDGYRPILGTTKHPAAMGQRGRECWKEIWEIISPMLETVFAGGSTYVQDGLLCLYRHGFLEESYFNYAYSPIRDEVGNVAGVFVACSESTRQVIGERRLKLLSDLGGKASEAIDPAEACETAARLLSAAGPDVPFALIYLLDPTGRAELAGSAGMSDAGDGGDPSHWPIEEAIATGQPVFVENLASRFGKLPGGPWPESPQRALVLPLVRPGSGKASGAVVVGISPRLALDDQYRSFLELVAGHITTAINNARARQEERRRAEALAELDRAKTAFFSNVSHEFRTPLTLMLGPIEEALADAESPLPPAQRERIEPLRRNSLRLLKLVNALLDFSRIEAGRAEAAYEPTDLAQWTADLASVFRSTIEKAGIRFTVECPPLPEAVYVDREMWEKIVFNLLSNAFKFTFQGEISVVLRWKEDRVVLQVRDTGTGISEADLPHLFKRFHRIKGARARTHEGSGIGLALVQELVRLHGGRIEAESRIDEGTTFTLSIPTGSSHLPPDRIGPARAGASAPLGAAPYLDEAMRWLPMELSDSGPALFAPSLLPALGGDQPALPLQTPRARLLLADDNADMRDYVRRLLSPRWEVETVGDGAAALAAARERPPDLMISDVMMPGLDGFQLLRALRADPWTKEIPVILLSARIGGESRLEGLAAGADDYLVKPFFARELIARVEAHLELARVRRERDKALRESEWRFRTLADTLPTLIWMSGTDKRCTYFNKSWLEFTGKTMEQELGDGWAEGVHPDDLARCLDTYVTAFDARRAFEMEYRLRRADGEYRWVFDLGKPWFHSDGAFAGYIGSCIDISDRRGMEGALRRKTDEAEEASRLKSQFVSNVSHDLRTPLGAILGYTHLLLAETYGPLGKAQKEPLDGVRRNAENLVKMINDVLDLAKIESGKTFLDLGPVDLASLIRDILEEIKPLLEKRSLSMQCEIEEGVPAIESDRTKIHQILTNLLSNAMKFTEAGGIAIRLKDQPYTGGIEVAVQDTGIGILPEDLPRIFEAFYQAEGKGKSAGTGLGLAIVRDLIGLLEGKIGVESEFGKGTTFTVFLPYRLNGKKE</sequence>
<protein>
    <recommendedName>
        <fullName evidence="3">histidine kinase</fullName>
        <ecNumber evidence="3">2.7.13.3</ecNumber>
    </recommendedName>
</protein>
<dbReference type="InterPro" id="IPR004358">
    <property type="entry name" value="Sig_transdc_His_kin-like_C"/>
</dbReference>
<dbReference type="Gene3D" id="3.30.450.20">
    <property type="entry name" value="PAS domain"/>
    <property type="match status" value="2"/>
</dbReference>
<dbReference type="FunFam" id="3.30.565.10:FF:000037">
    <property type="entry name" value="Hybrid sensor histidine kinase/response regulator"/>
    <property type="match status" value="1"/>
</dbReference>
<dbReference type="Pfam" id="PF00512">
    <property type="entry name" value="HisKA"/>
    <property type="match status" value="2"/>
</dbReference>
<proteinExistence type="predicted"/>
<dbReference type="Gene3D" id="3.40.50.2300">
    <property type="match status" value="1"/>
</dbReference>
<dbReference type="PANTHER" id="PTHR43547:SF2">
    <property type="entry name" value="HYBRID SIGNAL TRANSDUCTION HISTIDINE KINASE C"/>
    <property type="match status" value="1"/>
</dbReference>
<dbReference type="AlphaFoldDB" id="A0A7X6ICZ3"/>
<feature type="domain" description="Response regulatory" evidence="14">
    <location>
        <begin position="636"/>
        <end position="751"/>
    </location>
</feature>
<feature type="domain" description="Histidine kinase" evidence="13">
    <location>
        <begin position="910"/>
        <end position="1128"/>
    </location>
</feature>
<dbReference type="CDD" id="cd16922">
    <property type="entry name" value="HATPase_EvgS-ArcB-TorS-like"/>
    <property type="match status" value="1"/>
</dbReference>
<evidence type="ECO:0000256" key="8">
    <source>
        <dbReference type="ARBA" id="ARBA00022777"/>
    </source>
</evidence>
<dbReference type="SMART" id="SM00387">
    <property type="entry name" value="HATPase_c"/>
    <property type="match status" value="2"/>
</dbReference>
<dbReference type="SMART" id="SM00086">
    <property type="entry name" value="PAC"/>
    <property type="match status" value="1"/>
</dbReference>
<comment type="catalytic activity">
    <reaction evidence="1">
        <text>ATP + protein L-histidine = ADP + protein N-phospho-L-histidine.</text>
        <dbReference type="EC" id="2.7.13.3"/>
    </reaction>
</comment>
<dbReference type="GO" id="GO:0005524">
    <property type="term" value="F:ATP binding"/>
    <property type="evidence" value="ECO:0007669"/>
    <property type="project" value="UniProtKB-KW"/>
</dbReference>
<dbReference type="InterPro" id="IPR003594">
    <property type="entry name" value="HATPase_dom"/>
</dbReference>
<evidence type="ECO:0000313" key="18">
    <source>
        <dbReference type="Proteomes" id="UP000534783"/>
    </source>
</evidence>
<comment type="caution">
    <text evidence="17">The sequence shown here is derived from an EMBL/GenBank/DDBJ whole genome shotgun (WGS) entry which is preliminary data.</text>
</comment>
<dbReference type="PROSITE" id="PS50112">
    <property type="entry name" value="PAS"/>
    <property type="match status" value="1"/>
</dbReference>
<evidence type="ECO:0000259" key="16">
    <source>
        <dbReference type="PROSITE" id="PS50113"/>
    </source>
</evidence>
<keyword evidence="9" id="KW-0067">ATP-binding</keyword>
<evidence type="ECO:0000256" key="9">
    <source>
        <dbReference type="ARBA" id="ARBA00022840"/>
    </source>
</evidence>
<dbReference type="InterPro" id="IPR001610">
    <property type="entry name" value="PAC"/>
</dbReference>
<dbReference type="SMART" id="SM00388">
    <property type="entry name" value="HisKA"/>
    <property type="match status" value="2"/>
</dbReference>
<dbReference type="InterPro" id="IPR036097">
    <property type="entry name" value="HisK_dim/P_sf"/>
</dbReference>
<dbReference type="FunFam" id="3.30.450.20:FF:000099">
    <property type="entry name" value="Sensory box sensor histidine kinase"/>
    <property type="match status" value="1"/>
</dbReference>
<dbReference type="Gene3D" id="3.30.565.10">
    <property type="entry name" value="Histidine kinase-like ATPase, C-terminal domain"/>
    <property type="match status" value="2"/>
</dbReference>